<dbReference type="Pfam" id="PF11799">
    <property type="entry name" value="IMS_C"/>
    <property type="match status" value="1"/>
</dbReference>
<comment type="catalytic activity">
    <reaction evidence="12 13">
        <text>DNA(n) + a 2'-deoxyribonucleoside 5'-triphosphate = DNA(n+1) + diphosphate</text>
        <dbReference type="Rhea" id="RHEA:22508"/>
        <dbReference type="Rhea" id="RHEA-COMP:17339"/>
        <dbReference type="Rhea" id="RHEA-COMP:17340"/>
        <dbReference type="ChEBI" id="CHEBI:33019"/>
        <dbReference type="ChEBI" id="CHEBI:61560"/>
        <dbReference type="ChEBI" id="CHEBI:173112"/>
        <dbReference type="EC" id="2.7.7.7"/>
    </reaction>
</comment>
<dbReference type="GO" id="GO:0042276">
    <property type="term" value="P:error-prone translesion synthesis"/>
    <property type="evidence" value="ECO:0007669"/>
    <property type="project" value="TreeGrafter"/>
</dbReference>
<comment type="subunit">
    <text evidence="13">Monomer.</text>
</comment>
<dbReference type="Gene3D" id="3.30.1490.100">
    <property type="entry name" value="DNA polymerase, Y-family, little finger domain"/>
    <property type="match status" value="1"/>
</dbReference>
<dbReference type="EC" id="2.7.7.7" evidence="13"/>
<dbReference type="SUPFAM" id="SSF100879">
    <property type="entry name" value="Lesion bypass DNA polymerase (Y-family), little finger domain"/>
    <property type="match status" value="1"/>
</dbReference>
<dbReference type="Gene3D" id="3.40.1170.60">
    <property type="match status" value="1"/>
</dbReference>
<dbReference type="GO" id="GO:0003887">
    <property type="term" value="F:DNA-directed DNA polymerase activity"/>
    <property type="evidence" value="ECO:0007669"/>
    <property type="project" value="UniProtKB-UniRule"/>
</dbReference>
<evidence type="ECO:0000313" key="18">
    <source>
        <dbReference type="Proteomes" id="UP000241203"/>
    </source>
</evidence>
<comment type="subcellular location">
    <subcellularLocation>
        <location evidence="13">Cytoplasm</location>
    </subcellularLocation>
</comment>
<evidence type="ECO:0000313" key="19">
    <source>
        <dbReference type="Proteomes" id="UP000268291"/>
    </source>
</evidence>
<evidence type="ECO:0000256" key="12">
    <source>
        <dbReference type="ARBA" id="ARBA00049244"/>
    </source>
</evidence>
<feature type="binding site" evidence="13">
    <location>
        <position position="121"/>
    </location>
    <ligand>
        <name>Mg(2+)</name>
        <dbReference type="ChEBI" id="CHEBI:18420"/>
    </ligand>
</feature>
<evidence type="ECO:0000256" key="9">
    <source>
        <dbReference type="ARBA" id="ARBA00022932"/>
    </source>
</evidence>
<reference evidence="17 19" key="2">
    <citation type="submission" date="2018-12" db="EMBL/GenBank/DDBJ databases">
        <authorList>
            <person name="hu s."/>
            <person name="Xu Y."/>
            <person name="Xu B."/>
            <person name="Li F."/>
        </authorList>
    </citation>
    <scope>NUCLEOTIDE SEQUENCE [LARGE SCALE GENOMIC DNA]</scope>
    <source>
        <strain evidence="17 19">KSW2-17</strain>
    </source>
</reference>
<keyword evidence="7 13" id="KW-0227">DNA damage</keyword>
<keyword evidence="8 13" id="KW-0460">Magnesium</keyword>
<dbReference type="Proteomes" id="UP000268291">
    <property type="component" value="Unassembled WGS sequence"/>
</dbReference>
<dbReference type="GO" id="GO:0006281">
    <property type="term" value="P:DNA repair"/>
    <property type="evidence" value="ECO:0007669"/>
    <property type="project" value="UniProtKB-UniRule"/>
</dbReference>
<comment type="cofactor">
    <cofactor evidence="13">
        <name>Mg(2+)</name>
        <dbReference type="ChEBI" id="CHEBI:18420"/>
    </cofactor>
    <text evidence="13">Binds 2 magnesium ions per subunit.</text>
</comment>
<name>A0A2P8H0I5_9MICO</name>
<dbReference type="HAMAP" id="MF_01113">
    <property type="entry name" value="DNApol_IV"/>
    <property type="match status" value="1"/>
</dbReference>
<dbReference type="AlphaFoldDB" id="A0A2P8H0I5"/>
<dbReference type="OrthoDB" id="9808813at2"/>
<dbReference type="EMBL" id="RZGY01000001">
    <property type="protein sequence ID" value="RUQ85871.1"/>
    <property type="molecule type" value="Genomic_DNA"/>
</dbReference>
<evidence type="ECO:0000256" key="5">
    <source>
        <dbReference type="ARBA" id="ARBA00022705"/>
    </source>
</evidence>
<evidence type="ECO:0000256" key="2">
    <source>
        <dbReference type="ARBA" id="ARBA00022457"/>
    </source>
</evidence>
<dbReference type="NCBIfam" id="NF003015">
    <property type="entry name" value="PRK03858.1"/>
    <property type="match status" value="1"/>
</dbReference>
<keyword evidence="13" id="KW-0963">Cytoplasm</keyword>
<comment type="function">
    <text evidence="11 13">Poorly processive, error-prone DNA polymerase involved in untargeted mutagenesis. Copies undamaged DNA at stalled replication forks, which arise in vivo from mismatched or misaligned primer ends. These misaligned primers can be extended by PolIV. Exhibits no 3'-5' exonuclease (proofreading) activity. May be involved in translesional synthesis, in conjunction with the beta clamp from PolIII.</text>
</comment>
<evidence type="ECO:0000256" key="14">
    <source>
        <dbReference type="SAM" id="MobiDB-lite"/>
    </source>
</evidence>
<evidence type="ECO:0000259" key="15">
    <source>
        <dbReference type="PROSITE" id="PS50173"/>
    </source>
</evidence>
<keyword evidence="5 13" id="KW-0235">DNA replication</keyword>
<sequence length="417" mass="44950">MGRDDGAGRQVTVGSADDSETPILHIDMDAFFASVELLDRPDLRGLPVIIGHRDGRSVVTSATYEARKFGVGAAMPVSKALRLCPHAVVVPPNYAAYSHFSGEVMRIFSDVTPLVEQLSIDEAFLDVSGARRLLGSPAEIAALVRERVECETGLTCSVGVAASKFVAKMASTRAKPDGFLVVPKADTLAFLHPLPIRTLWGVGPSTEESLRRLGLATIGDIAEVPIAALRSAVGNAGANKLHDLALGLDPRSVETTRIEKSIGHEVTFHTDITDIGQLRVELLRLADKVAVRLRERHWVARTIGLKVRWTDFTTLSRSHTLPEPTSVGRRLHEEAVSLLDGLRPLRPVRLIGIRAEHLSPAGDGALLWDPDEDWREAENSVDAVRKRFGSSALAPASLLREPSGGAGGPRTAPFPDD</sequence>
<feature type="binding site" evidence="13">
    <location>
        <position position="27"/>
    </location>
    <ligand>
        <name>Mg(2+)</name>
        <dbReference type="ChEBI" id="CHEBI:18420"/>
    </ligand>
</feature>
<dbReference type="RefSeq" id="WP_106564576.1">
    <property type="nucleotide sequence ID" value="NZ_PYAU01000001.1"/>
</dbReference>
<dbReference type="InterPro" id="IPR043128">
    <property type="entry name" value="Rev_trsase/Diguanyl_cyclase"/>
</dbReference>
<dbReference type="GO" id="GO:0005829">
    <property type="term" value="C:cytosol"/>
    <property type="evidence" value="ECO:0007669"/>
    <property type="project" value="TreeGrafter"/>
</dbReference>
<dbReference type="Pfam" id="PF00817">
    <property type="entry name" value="IMS"/>
    <property type="match status" value="1"/>
</dbReference>
<dbReference type="SUPFAM" id="SSF56672">
    <property type="entry name" value="DNA/RNA polymerases"/>
    <property type="match status" value="1"/>
</dbReference>
<keyword evidence="13" id="KW-0238">DNA-binding</keyword>
<dbReference type="Gene3D" id="1.10.150.20">
    <property type="entry name" value="5' to 3' exonuclease, C-terminal subdomain"/>
    <property type="match status" value="1"/>
</dbReference>
<comment type="caution">
    <text evidence="16">The sequence shown here is derived from an EMBL/GenBank/DDBJ whole genome shotgun (WGS) entry which is preliminary data.</text>
</comment>
<dbReference type="PANTHER" id="PTHR11076">
    <property type="entry name" value="DNA REPAIR POLYMERASE UMUC / TRANSFERASE FAMILY MEMBER"/>
    <property type="match status" value="1"/>
</dbReference>
<dbReference type="InterPro" id="IPR036775">
    <property type="entry name" value="DNA_pol_Y-fam_lit_finger_sf"/>
</dbReference>
<evidence type="ECO:0000256" key="3">
    <source>
        <dbReference type="ARBA" id="ARBA00022679"/>
    </source>
</evidence>
<evidence type="ECO:0000256" key="4">
    <source>
        <dbReference type="ARBA" id="ARBA00022695"/>
    </source>
</evidence>
<keyword evidence="6 13" id="KW-0479">Metal-binding</keyword>
<dbReference type="PROSITE" id="PS50173">
    <property type="entry name" value="UMUC"/>
    <property type="match status" value="1"/>
</dbReference>
<dbReference type="Pfam" id="PF11798">
    <property type="entry name" value="IMS_HHH"/>
    <property type="match status" value="1"/>
</dbReference>
<evidence type="ECO:0000313" key="17">
    <source>
        <dbReference type="EMBL" id="RUQ85871.1"/>
    </source>
</evidence>
<dbReference type="GO" id="GO:0000287">
    <property type="term" value="F:magnesium ion binding"/>
    <property type="evidence" value="ECO:0007669"/>
    <property type="project" value="UniProtKB-UniRule"/>
</dbReference>
<comment type="similarity">
    <text evidence="1 13">Belongs to the DNA polymerase type-Y family.</text>
</comment>
<dbReference type="CDD" id="cd03586">
    <property type="entry name" value="PolY_Pol_IV_kappa"/>
    <property type="match status" value="1"/>
</dbReference>
<keyword evidence="4 13" id="KW-0548">Nucleotidyltransferase</keyword>
<organism evidence="16 18">
    <name type="scientific">Labedella gwakjiensis</name>
    <dbReference type="NCBI Taxonomy" id="390269"/>
    <lineage>
        <taxon>Bacteria</taxon>
        <taxon>Bacillati</taxon>
        <taxon>Actinomycetota</taxon>
        <taxon>Actinomycetes</taxon>
        <taxon>Micrococcales</taxon>
        <taxon>Microbacteriaceae</taxon>
        <taxon>Labedella</taxon>
    </lineage>
</organism>
<evidence type="ECO:0000256" key="11">
    <source>
        <dbReference type="ARBA" id="ARBA00025589"/>
    </source>
</evidence>
<evidence type="ECO:0000256" key="1">
    <source>
        <dbReference type="ARBA" id="ARBA00010945"/>
    </source>
</evidence>
<dbReference type="PANTHER" id="PTHR11076:SF33">
    <property type="entry name" value="DNA POLYMERASE KAPPA"/>
    <property type="match status" value="1"/>
</dbReference>
<dbReference type="InterPro" id="IPR024728">
    <property type="entry name" value="PolY_HhH_motif"/>
</dbReference>
<dbReference type="InterPro" id="IPR017961">
    <property type="entry name" value="DNA_pol_Y-fam_little_finger"/>
</dbReference>
<dbReference type="Gene3D" id="3.30.70.270">
    <property type="match status" value="1"/>
</dbReference>
<accession>A0A2P8H0I5</accession>
<feature type="site" description="Substrate discrimination" evidence="13">
    <location>
        <position position="32"/>
    </location>
</feature>
<evidence type="ECO:0000256" key="7">
    <source>
        <dbReference type="ARBA" id="ARBA00022763"/>
    </source>
</evidence>
<keyword evidence="10 13" id="KW-0234">DNA repair</keyword>
<dbReference type="GO" id="GO:0006261">
    <property type="term" value="P:DNA-templated DNA replication"/>
    <property type="evidence" value="ECO:0007669"/>
    <property type="project" value="UniProtKB-UniRule"/>
</dbReference>
<feature type="active site" evidence="13">
    <location>
        <position position="122"/>
    </location>
</feature>
<proteinExistence type="inferred from homology"/>
<feature type="domain" description="UmuC" evidence="15">
    <location>
        <begin position="23"/>
        <end position="203"/>
    </location>
</feature>
<dbReference type="Proteomes" id="UP000241203">
    <property type="component" value="Unassembled WGS sequence"/>
</dbReference>
<evidence type="ECO:0000313" key="16">
    <source>
        <dbReference type="EMBL" id="PSL39744.1"/>
    </source>
</evidence>
<dbReference type="InterPro" id="IPR043502">
    <property type="entry name" value="DNA/RNA_pol_sf"/>
</dbReference>
<dbReference type="FunFam" id="3.30.1490.100:FF:000004">
    <property type="entry name" value="DNA polymerase IV"/>
    <property type="match status" value="1"/>
</dbReference>
<keyword evidence="9 13" id="KW-0239">DNA-directed DNA polymerase</keyword>
<evidence type="ECO:0000256" key="6">
    <source>
        <dbReference type="ARBA" id="ARBA00022723"/>
    </source>
</evidence>
<dbReference type="InterPro" id="IPR001126">
    <property type="entry name" value="UmuC"/>
</dbReference>
<keyword evidence="2 13" id="KW-0515">Mutator protein</keyword>
<dbReference type="EMBL" id="PYAU01000001">
    <property type="protein sequence ID" value="PSL39744.1"/>
    <property type="molecule type" value="Genomic_DNA"/>
</dbReference>
<keyword evidence="19" id="KW-1185">Reference proteome</keyword>
<dbReference type="GO" id="GO:0003684">
    <property type="term" value="F:damaged DNA binding"/>
    <property type="evidence" value="ECO:0007669"/>
    <property type="project" value="InterPro"/>
</dbReference>
<keyword evidence="3 13" id="KW-0808">Transferase</keyword>
<dbReference type="InterPro" id="IPR022880">
    <property type="entry name" value="DNApol_IV"/>
</dbReference>
<evidence type="ECO:0000256" key="10">
    <source>
        <dbReference type="ARBA" id="ARBA00023204"/>
    </source>
</evidence>
<dbReference type="InterPro" id="IPR050116">
    <property type="entry name" value="DNA_polymerase-Y"/>
</dbReference>
<reference evidence="16 18" key="1">
    <citation type="submission" date="2018-03" db="EMBL/GenBank/DDBJ databases">
        <title>Genomic Encyclopedia of Archaeal and Bacterial Type Strains, Phase II (KMG-II): from individual species to whole genera.</title>
        <authorList>
            <person name="Goeker M."/>
        </authorList>
    </citation>
    <scope>NUCLEOTIDE SEQUENCE [LARGE SCALE GENOMIC DNA]</scope>
    <source>
        <strain evidence="16 18">DSM 21548</strain>
    </source>
</reference>
<dbReference type="NCBIfam" id="NF002677">
    <property type="entry name" value="PRK02406.1"/>
    <property type="match status" value="1"/>
</dbReference>
<protein>
    <recommendedName>
        <fullName evidence="13">DNA polymerase IV</fullName>
        <shortName evidence="13">Pol IV</shortName>
        <ecNumber evidence="13">2.7.7.7</ecNumber>
    </recommendedName>
</protein>
<evidence type="ECO:0000256" key="8">
    <source>
        <dbReference type="ARBA" id="ARBA00022842"/>
    </source>
</evidence>
<dbReference type="GO" id="GO:0009432">
    <property type="term" value="P:SOS response"/>
    <property type="evidence" value="ECO:0007669"/>
    <property type="project" value="TreeGrafter"/>
</dbReference>
<gene>
    <name evidence="13" type="primary">dinB</name>
    <name evidence="16" type="ORF">CLV49_3393</name>
    <name evidence="17" type="ORF">ELQ93_02290</name>
</gene>
<evidence type="ECO:0000256" key="13">
    <source>
        <dbReference type="HAMAP-Rule" id="MF_01113"/>
    </source>
</evidence>
<feature type="region of interest" description="Disordered" evidence="14">
    <location>
        <begin position="395"/>
        <end position="417"/>
    </location>
</feature>